<comment type="pathway">
    <text evidence="2">Amino-acid biosynthesis; L-arginine biosynthesis.</text>
</comment>
<evidence type="ECO:0000259" key="3">
    <source>
        <dbReference type="Pfam" id="PF00185"/>
    </source>
</evidence>
<feature type="binding site" evidence="2">
    <location>
        <position position="236"/>
    </location>
    <ligand>
        <name>N(2)-succinyl-L-ornithine</name>
        <dbReference type="ChEBI" id="CHEBI:58514"/>
    </ligand>
</feature>
<dbReference type="HAMAP" id="MF_02235">
    <property type="entry name" value="SOTCase"/>
    <property type="match status" value="1"/>
</dbReference>
<evidence type="ECO:0000259" key="4">
    <source>
        <dbReference type="Pfam" id="PF02729"/>
    </source>
</evidence>
<keyword evidence="6" id="KW-1185">Reference proteome</keyword>
<dbReference type="Proteomes" id="UP000576209">
    <property type="component" value="Unassembled WGS sequence"/>
</dbReference>
<dbReference type="GO" id="GO:0004585">
    <property type="term" value="F:ornithine carbamoyltransferase activity"/>
    <property type="evidence" value="ECO:0007669"/>
    <property type="project" value="InterPro"/>
</dbReference>
<keyword evidence="2" id="KW-0028">Amino-acid biosynthesis</keyword>
<organism evidence="5 6">
    <name type="scientific">Neolewinella aquimaris</name>
    <dbReference type="NCBI Taxonomy" id="1835722"/>
    <lineage>
        <taxon>Bacteria</taxon>
        <taxon>Pseudomonadati</taxon>
        <taxon>Bacteroidota</taxon>
        <taxon>Saprospiria</taxon>
        <taxon>Saprospirales</taxon>
        <taxon>Lewinellaceae</taxon>
        <taxon>Neolewinella</taxon>
    </lineage>
</organism>
<comment type="function">
    <text evidence="2">Catalyzes the transfer of the carbamoyl group from carbamoyl phosphate to the delta-amino group of N(2)-succinyl-L-ornithine to produce N(2)-succinyl-L-citrulline. Is essential for arginine biosynthesis.</text>
</comment>
<dbReference type="GO" id="GO:0016597">
    <property type="term" value="F:amino acid binding"/>
    <property type="evidence" value="ECO:0007669"/>
    <property type="project" value="InterPro"/>
</dbReference>
<dbReference type="NCBIfam" id="NF003384">
    <property type="entry name" value="PRK04523.1"/>
    <property type="match status" value="1"/>
</dbReference>
<dbReference type="EC" id="2.1.3.11" evidence="2"/>
<feature type="binding site" description="in other chain" evidence="2">
    <location>
        <position position="109"/>
    </location>
    <ligand>
        <name>carbamoyl phosphate</name>
        <dbReference type="ChEBI" id="CHEBI:58228"/>
        <note>ligand shared between two neighboring subunits</note>
    </ligand>
</feature>
<dbReference type="InterPro" id="IPR036901">
    <property type="entry name" value="Asp/Orn_carbamoylTrfase_sf"/>
</dbReference>
<keyword evidence="2" id="KW-0055">Arginine biosynthesis</keyword>
<dbReference type="GO" id="GO:0019240">
    <property type="term" value="P:citrulline biosynthetic process"/>
    <property type="evidence" value="ECO:0007669"/>
    <property type="project" value="TreeGrafter"/>
</dbReference>
<dbReference type="UniPathway" id="UPA00068"/>
<feature type="binding site" evidence="2">
    <location>
        <position position="141"/>
    </location>
    <ligand>
        <name>N(2)-succinyl-L-ornithine</name>
        <dbReference type="ChEBI" id="CHEBI:58514"/>
    </ligand>
</feature>
<feature type="binding site" description="in other chain" evidence="2">
    <location>
        <position position="299"/>
    </location>
    <ligand>
        <name>carbamoyl phosphate</name>
        <dbReference type="ChEBI" id="CHEBI:58228"/>
        <note>ligand shared between two neighboring subunits</note>
    </ligand>
</feature>
<name>A0A840E764_9BACT</name>
<dbReference type="SUPFAM" id="SSF53671">
    <property type="entry name" value="Aspartate/ornithine carbamoyltransferase"/>
    <property type="match status" value="1"/>
</dbReference>
<dbReference type="Pfam" id="PF00185">
    <property type="entry name" value="OTCace"/>
    <property type="match status" value="1"/>
</dbReference>
<feature type="binding site" description="in other chain" evidence="2">
    <location>
        <begin position="146"/>
        <end position="149"/>
    </location>
    <ligand>
        <name>carbamoyl phosphate</name>
        <dbReference type="ChEBI" id="CHEBI:58228"/>
        <note>ligand shared between two neighboring subunits</note>
    </ligand>
</feature>
<dbReference type="AlphaFoldDB" id="A0A840E764"/>
<comment type="catalytic activity">
    <reaction evidence="2">
        <text>N(2)-succinyl-L-ornithine + carbamoyl phosphate = N(2)-succinyl-L-citrulline + phosphate + H(+)</text>
        <dbReference type="Rhea" id="RHEA:25884"/>
        <dbReference type="ChEBI" id="CHEBI:15378"/>
        <dbReference type="ChEBI" id="CHEBI:43474"/>
        <dbReference type="ChEBI" id="CHEBI:58228"/>
        <dbReference type="ChEBI" id="CHEBI:58514"/>
        <dbReference type="ChEBI" id="CHEBI:58862"/>
        <dbReference type="EC" id="2.1.3.11"/>
    </reaction>
</comment>
<dbReference type="InterPro" id="IPR006130">
    <property type="entry name" value="Asp/Orn_carbamoylTrfase"/>
</dbReference>
<evidence type="ECO:0000256" key="1">
    <source>
        <dbReference type="ARBA" id="ARBA00022679"/>
    </source>
</evidence>
<dbReference type="PANTHER" id="PTHR45753">
    <property type="entry name" value="ORNITHINE CARBAMOYLTRANSFERASE, MITOCHONDRIAL"/>
    <property type="match status" value="1"/>
</dbReference>
<feature type="binding site" description="in other chain" evidence="2">
    <location>
        <begin position="47"/>
        <end position="50"/>
    </location>
    <ligand>
        <name>carbamoyl phosphate</name>
        <dbReference type="ChEBI" id="CHEBI:58228"/>
        <note>ligand shared between two neighboring subunits</note>
    </ligand>
</feature>
<evidence type="ECO:0000256" key="2">
    <source>
        <dbReference type="HAMAP-Rule" id="MF_02235"/>
    </source>
</evidence>
<dbReference type="EMBL" id="JACIFF010000005">
    <property type="protein sequence ID" value="MBB4079465.1"/>
    <property type="molecule type" value="Genomic_DNA"/>
</dbReference>
<comment type="caution">
    <text evidence="5">The sequence shown here is derived from an EMBL/GenBank/DDBJ whole genome shotgun (WGS) entry which is preliminary data.</text>
</comment>
<dbReference type="InterPro" id="IPR043696">
    <property type="entry name" value="ArgF'-like"/>
</dbReference>
<dbReference type="Pfam" id="PF02729">
    <property type="entry name" value="OTCace_N"/>
    <property type="match status" value="1"/>
</dbReference>
<dbReference type="PRINTS" id="PR00100">
    <property type="entry name" value="AOTCASE"/>
</dbReference>
<evidence type="ECO:0000313" key="6">
    <source>
        <dbReference type="Proteomes" id="UP000576209"/>
    </source>
</evidence>
<comment type="similarity">
    <text evidence="2">Belongs to the aspartate/ornithine carbamoyltransferase superfamily. SOTCase family.</text>
</comment>
<dbReference type="InterPro" id="IPR006132">
    <property type="entry name" value="Asp/Orn_carbamoyltranf_P-bd"/>
</dbReference>
<feature type="domain" description="Aspartate/ornithine carbamoyltransferase Asp/Orn-binding" evidence="3">
    <location>
        <begin position="183"/>
        <end position="308"/>
    </location>
</feature>
<keyword evidence="1 2" id="KW-0808">Transferase</keyword>
<reference evidence="5 6" key="1">
    <citation type="submission" date="2020-08" db="EMBL/GenBank/DDBJ databases">
        <title>Genomic Encyclopedia of Type Strains, Phase IV (KMG-IV): sequencing the most valuable type-strain genomes for metagenomic binning, comparative biology and taxonomic classification.</title>
        <authorList>
            <person name="Goeker M."/>
        </authorList>
    </citation>
    <scope>NUCLEOTIDE SEQUENCE [LARGE SCALE GENOMIC DNA]</scope>
    <source>
        <strain evidence="5 6">DSM 105137</strain>
    </source>
</reference>
<dbReference type="PRINTS" id="PR00101">
    <property type="entry name" value="ATCASE"/>
</dbReference>
<feature type="binding site" evidence="2">
    <location>
        <position position="74"/>
    </location>
    <ligand>
        <name>carbamoyl phosphate</name>
        <dbReference type="ChEBI" id="CHEBI:58228"/>
        <note>ligand shared between two neighboring subunits</note>
    </ligand>
</feature>
<feature type="binding site" evidence="2">
    <location>
        <position position="175"/>
    </location>
    <ligand>
        <name>N(2)-succinyl-L-ornithine</name>
        <dbReference type="ChEBI" id="CHEBI:58514"/>
    </ligand>
</feature>
<evidence type="ECO:0000313" key="5">
    <source>
        <dbReference type="EMBL" id="MBB4079465.1"/>
    </source>
</evidence>
<gene>
    <name evidence="2" type="primary">argF'</name>
    <name evidence="5" type="ORF">GGR28_002090</name>
</gene>
<dbReference type="RefSeq" id="WP_183495719.1">
    <property type="nucleotide sequence ID" value="NZ_JACIFF010000005.1"/>
</dbReference>
<dbReference type="GO" id="GO:0042450">
    <property type="term" value="P:L-arginine biosynthetic process via ornithine"/>
    <property type="evidence" value="ECO:0007669"/>
    <property type="project" value="TreeGrafter"/>
</dbReference>
<comment type="subunit">
    <text evidence="2">Homotrimer.</text>
</comment>
<sequence>MKNFLSVHDATTIPDLVNRARHYKASRNENRELADGKTLINLFFNPSLRTRLSTERAGYELGFQVITMDAGGGWKLEFEDGAVMNLDSAEHVKEAAGVLSQYCDVLAVRSFPGLEDRTADYEDRIINAFVKYATVPVVSLESAIRHPLQSLADCVTIAEHRQTDRPKVVLTWAPHPRKLPQAVANSFAEWMVKWDEVDLTIANPEGFDLATEFTAGARVLHNQEEAMRGADFVYAKNWSSYTDYGATAQLPDWTVSEQKMALTNDAFFMHCLPVRRNVVVTDGVLDSDRSLVLRQADNRTWAAAAVLAGLLGG</sequence>
<feature type="binding site" description="in other chain" evidence="2">
    <location>
        <begin position="271"/>
        <end position="272"/>
    </location>
    <ligand>
        <name>carbamoyl phosphate</name>
        <dbReference type="ChEBI" id="CHEBI:58228"/>
        <note>ligand shared between two neighboring subunits</note>
    </ligand>
</feature>
<dbReference type="InterPro" id="IPR006131">
    <property type="entry name" value="Asp_carbamoyltransf_Asp/Orn-bd"/>
</dbReference>
<proteinExistence type="inferred from homology"/>
<accession>A0A840E764</accession>
<feature type="binding site" evidence="2">
    <location>
        <position position="275"/>
    </location>
    <ligand>
        <name>N(2)-succinyl-L-ornithine</name>
        <dbReference type="ChEBI" id="CHEBI:58514"/>
    </ligand>
</feature>
<feature type="domain" description="Aspartate/ornithine carbamoyltransferase carbamoyl-P binding" evidence="4">
    <location>
        <begin position="2"/>
        <end position="159"/>
    </location>
</feature>
<dbReference type="PANTHER" id="PTHR45753:SF3">
    <property type="entry name" value="ORNITHINE TRANSCARBAMYLASE, MITOCHONDRIAL"/>
    <property type="match status" value="1"/>
</dbReference>
<dbReference type="Gene3D" id="3.40.50.1370">
    <property type="entry name" value="Aspartate/ornithine carbamoyltransferase"/>
    <property type="match status" value="2"/>
</dbReference>
<protein>
    <recommendedName>
        <fullName evidence="2">N-succinylornithine carbamoyltransferase</fullName>
        <ecNumber evidence="2">2.1.3.11</ecNumber>
    </recommendedName>
    <alternativeName>
        <fullName evidence="2">N-succinyl-L-ornithine transcarbamylase</fullName>
        <shortName evidence="2">SOTCase</shortName>
    </alternativeName>
</protein>